<protein>
    <submittedName>
        <fullName evidence="2">Carboxypeptidase regulatory-like domain-containing protein</fullName>
    </submittedName>
</protein>
<keyword evidence="1" id="KW-0472">Membrane</keyword>
<dbReference type="EMBL" id="JABJNZ010000030">
    <property type="protein sequence ID" value="MBT4870374.1"/>
    <property type="molecule type" value="Genomic_DNA"/>
</dbReference>
<keyword evidence="2" id="KW-0645">Protease</keyword>
<dbReference type="Proteomes" id="UP000722459">
    <property type="component" value="Unassembled WGS sequence"/>
</dbReference>
<name>A0A8T5GE20_9ARCH</name>
<keyword evidence="2" id="KW-0378">Hydrolase</keyword>
<comment type="caution">
    <text evidence="2">The sequence shown here is derived from an EMBL/GenBank/DDBJ whole genome shotgun (WGS) entry which is preliminary data.</text>
</comment>
<dbReference type="SUPFAM" id="SSF49464">
    <property type="entry name" value="Carboxypeptidase regulatory domain-like"/>
    <property type="match status" value="2"/>
</dbReference>
<sequence length="1601" mass="174638">MISEKLANFYTHLEDKYFTVLDALDHKGIPVYTYSDFFEEKGIPSFIVTIAIVVMLLLLLSLVFVSPITTVDELTLTLRDTGGKSLNGVSLSVQSQNGEMLITNKTVGDGQVIQLVPQAPGTKLLLQASKTGYHDAEEEILVGESDAKGALLFTKDFVGINAIVGLADSETSSKVTNATVTLNWEDLEWTMNVDQNGIFRIGGVPEDTPILITVNAEGYTELKQTITFIAGVREDLTLTPSGNGFVGKANVIITLSDGTTSIDGATISVYNKQTGIEITNGVTEQGAIATQIQTGIPLRIVASAEGYLTYDSDSEDISFTLRRAEEKIDVIIAKGGESLLVNVLNDLGLGLDNAVVQLFYLNGNQIERKISKINGVEFSGLDPNDDIYITAVHDEHLPGRIKVSVGSTEIASIVLEKINSVNSTRIDLYTLDKYSKPISGAKIKVEEITDANKLPYGIDELETSIAGYANFVVEKNKTYEITAETKTHKGNKLVEIGDVVIDNKVYIAMSKKPNVIELNLIDPLGGSICGKGVISELSGEIIFDGNIVDSTIIFNSRDKEVVELAISLCDGNTFTENVYVKGRDVIEVVVYNKDSDLSPTIEYEGIENENGDNVQGLTPGAFFWARFSVKFPLAADNGGVHFRVGNDTTNFVDSGNIALYELDMSNSEKVYSYSYSENEVVDRSNTSSEGEESKWVEGTISNPKGTYIVKVKVRVADFTAGKIPIHYRAWSNLQDDYHRTPEDVDLGTGLNSETKSALYASTLTEEFNLYESLPECNDNVCIAMNFVDAEDVFYDTAGFEALQGKIYALEAEFSAKETDYLQVSVATDNNLSFIGTQNGTFNFVENLLTQGTSESTIAVSVTKDSMQKVRFYFIGEQPGGVNINFIASGNAYIQKDLSFTVVTEKKLLVELSDTLVTLGKNFTVKVFDEGLSGVENAFVKIINKQGEVVKSVSGNGEDGTGRGGSYRIENNLDAGLYTVEVSAPRFSTSTTTLLVSIAKVLDFKEEINVKMMVGQKTDIVTKPLENLSELSINQISYEIGDTDNFEISAVVPPILGAGQKNNVQINIEYVGSSETIDEIVEITIKGYVEGKFLVEATSMMNIVYNRQLDSDCLKLEPSNLTINLIGNAGSSDSDVIEATNNCDQAIMLTKRVKEKSNRSYIAVDSDDISLQPGQTKNITIRAQNLVERGMRLNENYNFEVIYDSNYLTKRLNVKVNLINPSFALSCPGQVTLWMTQNSVGQKATAAQPLYITNNSQFPIQNIGFNIQGTANGAKLSVEPSGAVNLEAGQTITPTKVLFAQGNSKLSEPIQQTVVVTGRMGNLNNRSGQRDLYGQYNNYYNGSGTYNSLTNYRPSVTNYTTSNNETLCTINATIYHSGFDCLKVNIVDDPTFNLSIEGLSKSRKISIQNNCAEPVRIISATSQAQGLLLGVQPTIVPPGPMVHTQLSVGSINPNMNLKGYPIFIQGITDISQTPIKSEAINIDVTSGDHSGKYSKATKGLTVKECVDGGEDTEITIDVPKLSSTDCSNGYCDAMQATEYIAKKLDTAIRKAESYAYSKQSQSETFGCETQGYCTFAQVGMKQESFELYLQNDQILLEFEAKN</sequence>
<proteinExistence type="predicted"/>
<accession>A0A8T5GE20</accession>
<keyword evidence="1" id="KW-0812">Transmembrane</keyword>
<dbReference type="GO" id="GO:0004180">
    <property type="term" value="F:carboxypeptidase activity"/>
    <property type="evidence" value="ECO:0007669"/>
    <property type="project" value="UniProtKB-KW"/>
</dbReference>
<dbReference type="InterPro" id="IPR008969">
    <property type="entry name" value="CarboxyPept-like_regulatory"/>
</dbReference>
<evidence type="ECO:0000256" key="1">
    <source>
        <dbReference type="SAM" id="Phobius"/>
    </source>
</evidence>
<keyword evidence="1" id="KW-1133">Transmembrane helix</keyword>
<gene>
    <name evidence="2" type="ORF">HON47_02280</name>
</gene>
<feature type="transmembrane region" description="Helical" evidence="1">
    <location>
        <begin position="46"/>
        <end position="65"/>
    </location>
</feature>
<keyword evidence="2" id="KW-0121">Carboxypeptidase</keyword>
<reference evidence="2" key="1">
    <citation type="journal article" date="2021" name="ISME J.">
        <title>Mercury methylation by metabolically versatile and cosmopolitan marine bacteria.</title>
        <authorList>
            <person name="Lin H."/>
            <person name="Ascher D.B."/>
            <person name="Myung Y."/>
            <person name="Lamborg C.H."/>
            <person name="Hallam S.J."/>
            <person name="Gionfriddo C.M."/>
            <person name="Holt K.E."/>
            <person name="Moreau J.W."/>
        </authorList>
    </citation>
    <scope>NUCLEOTIDE SEQUENCE</scope>
    <source>
        <strain evidence="2">SI075_bin30</strain>
    </source>
</reference>
<evidence type="ECO:0000313" key="3">
    <source>
        <dbReference type="Proteomes" id="UP000722459"/>
    </source>
</evidence>
<organism evidence="2 3">
    <name type="scientific">Candidatus Iainarchaeum sp</name>
    <dbReference type="NCBI Taxonomy" id="3101447"/>
    <lineage>
        <taxon>Archaea</taxon>
        <taxon>Candidatus Iainarchaeota</taxon>
        <taxon>Candidatus Iainarchaeia</taxon>
        <taxon>Candidatus Iainarchaeales</taxon>
        <taxon>Candidatus Iainarchaeaceae</taxon>
        <taxon>Candidatus Iainarchaeum</taxon>
    </lineage>
</organism>
<evidence type="ECO:0000313" key="2">
    <source>
        <dbReference type="EMBL" id="MBT4870374.1"/>
    </source>
</evidence>